<reference evidence="2 3" key="1">
    <citation type="submission" date="2019-03" db="EMBL/GenBank/DDBJ databases">
        <title>First draft genome of Liparis tanakae, snailfish: a comprehensive survey of snailfish specific genes.</title>
        <authorList>
            <person name="Kim W."/>
            <person name="Song I."/>
            <person name="Jeong J.-H."/>
            <person name="Kim D."/>
            <person name="Kim S."/>
            <person name="Ryu S."/>
            <person name="Song J.Y."/>
            <person name="Lee S.K."/>
        </authorList>
    </citation>
    <scope>NUCLEOTIDE SEQUENCE [LARGE SCALE GENOMIC DNA]</scope>
    <source>
        <tissue evidence="2">Muscle</tissue>
    </source>
</reference>
<gene>
    <name evidence="2" type="ORF">EYF80_065189</name>
</gene>
<name>A0A4Z2E6Y4_9TELE</name>
<accession>A0A4Z2E6Y4</accession>
<comment type="caution">
    <text evidence="2">The sequence shown here is derived from an EMBL/GenBank/DDBJ whole genome shotgun (WGS) entry which is preliminary data.</text>
</comment>
<dbReference type="Proteomes" id="UP000314294">
    <property type="component" value="Unassembled WGS sequence"/>
</dbReference>
<organism evidence="2 3">
    <name type="scientific">Liparis tanakae</name>
    <name type="common">Tanaka's snailfish</name>
    <dbReference type="NCBI Taxonomy" id="230148"/>
    <lineage>
        <taxon>Eukaryota</taxon>
        <taxon>Metazoa</taxon>
        <taxon>Chordata</taxon>
        <taxon>Craniata</taxon>
        <taxon>Vertebrata</taxon>
        <taxon>Euteleostomi</taxon>
        <taxon>Actinopterygii</taxon>
        <taxon>Neopterygii</taxon>
        <taxon>Teleostei</taxon>
        <taxon>Neoteleostei</taxon>
        <taxon>Acanthomorphata</taxon>
        <taxon>Eupercaria</taxon>
        <taxon>Perciformes</taxon>
        <taxon>Cottioidei</taxon>
        <taxon>Cottales</taxon>
        <taxon>Liparidae</taxon>
        <taxon>Liparis</taxon>
    </lineage>
</organism>
<keyword evidence="3" id="KW-1185">Reference proteome</keyword>
<proteinExistence type="predicted"/>
<evidence type="ECO:0000313" key="3">
    <source>
        <dbReference type="Proteomes" id="UP000314294"/>
    </source>
</evidence>
<dbReference type="AlphaFoldDB" id="A0A4Z2E6Y4"/>
<feature type="compositionally biased region" description="Low complexity" evidence="1">
    <location>
        <begin position="50"/>
        <end position="66"/>
    </location>
</feature>
<evidence type="ECO:0000256" key="1">
    <source>
        <dbReference type="SAM" id="MobiDB-lite"/>
    </source>
</evidence>
<evidence type="ECO:0000313" key="2">
    <source>
        <dbReference type="EMBL" id="TNN24686.1"/>
    </source>
</evidence>
<feature type="region of interest" description="Disordered" evidence="1">
    <location>
        <begin position="1"/>
        <end position="78"/>
    </location>
</feature>
<sequence>MQPASDPVLRSRPASRRRNCQFPRVPCLPPGGRGAVCTLPRLPEPGRYVGTPSSLGSSQTGSSQRPDPLRPDPLRDPILSDRILLETRSSQTWSSQRPDPLRDLVLSDLVLSDLVLSDRILSGTLQRKQQTIFYTAVRHYG</sequence>
<protein>
    <submittedName>
        <fullName evidence="2">Uncharacterized protein</fullName>
    </submittedName>
</protein>
<dbReference type="EMBL" id="SRLO01014567">
    <property type="protein sequence ID" value="TNN24686.1"/>
    <property type="molecule type" value="Genomic_DNA"/>
</dbReference>
<feature type="compositionally biased region" description="Basic and acidic residues" evidence="1">
    <location>
        <begin position="67"/>
        <end position="78"/>
    </location>
</feature>